<keyword evidence="2" id="KW-1185">Reference proteome</keyword>
<gene>
    <name evidence="1" type="ORF">AQPE_1198</name>
</gene>
<accession>A0A5K7S6C9</accession>
<organism evidence="1 2">
    <name type="scientific">Aquipluma nitroreducens</name>
    <dbReference type="NCBI Taxonomy" id="2010828"/>
    <lineage>
        <taxon>Bacteria</taxon>
        <taxon>Pseudomonadati</taxon>
        <taxon>Bacteroidota</taxon>
        <taxon>Bacteroidia</taxon>
        <taxon>Marinilabiliales</taxon>
        <taxon>Prolixibacteraceae</taxon>
        <taxon>Aquipluma</taxon>
    </lineage>
</organism>
<reference evidence="1" key="1">
    <citation type="journal article" date="2020" name="Int. J. Syst. Evol. Microbiol.">
        <title>Aquipluma nitroreducens gen. nov. sp. nov., a novel facultatively anaerobic bacterium isolated from a freshwater lake.</title>
        <authorList>
            <person name="Watanabe M."/>
            <person name="Kojima H."/>
            <person name="Fukui M."/>
        </authorList>
    </citation>
    <scope>NUCLEOTIDE SEQUENCE</scope>
    <source>
        <strain evidence="1">MeG22</strain>
    </source>
</reference>
<evidence type="ECO:0000313" key="2">
    <source>
        <dbReference type="Proteomes" id="UP001193389"/>
    </source>
</evidence>
<dbReference type="AlphaFoldDB" id="A0A5K7S6C9"/>
<protein>
    <submittedName>
        <fullName evidence="1">Uncharacterized protein</fullName>
    </submittedName>
</protein>
<sequence>MHIEIFRLVLLYSENKQFKANRTGLFFYRSGIKEKLINNVDRIYTELNNK</sequence>
<evidence type="ECO:0000313" key="1">
    <source>
        <dbReference type="EMBL" id="BBE17050.1"/>
    </source>
</evidence>
<proteinExistence type="predicted"/>
<name>A0A5K7S6C9_9BACT</name>
<dbReference type="EMBL" id="AP018694">
    <property type="protein sequence ID" value="BBE17050.1"/>
    <property type="molecule type" value="Genomic_DNA"/>
</dbReference>
<dbReference type="KEGG" id="anf:AQPE_1198"/>
<dbReference type="Proteomes" id="UP001193389">
    <property type="component" value="Chromosome"/>
</dbReference>